<dbReference type="eggNOG" id="ENOG502RAM2">
    <property type="taxonomic scope" value="Eukaryota"/>
</dbReference>
<proteinExistence type="predicted"/>
<feature type="compositionally biased region" description="Basic and acidic residues" evidence="1">
    <location>
        <begin position="246"/>
        <end position="256"/>
    </location>
</feature>
<evidence type="ECO:0000313" key="3">
    <source>
        <dbReference type="Proteomes" id="UP000002058"/>
    </source>
</evidence>
<sequence length="659" mass="73468">MVLLRLNIKILPVPLLPGDCNLPHTRATVFMIPITKPEGLSMRELACQIREKWAKLRSEAGPLHIKKLLDDNNPSVDVDMDLSVADVFVDTGKARADGLDQRGTVRVIQIPSLLYTRLESIAQDWNDPMGCKQVATANTAPPVPLFHETAPNNPNLDPPAQNLEYRDPDTLRVSIETDEPGNVHDEDDILDITSRPAECHGGSPAVLDQTSSPNRPPPNKQIPRFPRVVVEIRNSNPSRSKLSENTQKDSSPEVHPVEASQFPPRGKRPGLSFADSRIVDRARFQIVNTKRQRRQTVKEGAAPPNELYSNTENELPLDRQQEARKKGRMKEKSDKSDSHRQPEASGEAQTDDDVTVIDPPPTRAEYTSLPKRAANSKKQRASSTTGQNGTSAQSKVEVIDLTQVRSQLTQDFSLAPSLEHPRITGTGAVISPTQDSESGGSARKATDDTQTLLPFRETPCFDFHSTSEASEGSGDNGNKSSPPKEDFSKPKTLQRRNRLPAPQPDSNTAKKPDCAKNVLCPQSPTSAQKSNSTQKRDEWVPSDWSVDPDDVAFPKRQLRKPRMQNRPEHEVEQQEFPSPARRIRHLEEKETFAGAAHLRTVVEQPQGYLNRALERQSKAPQRFQLGIQRPERCNAQKQSRPNGQPEEQPRQPENPENRA</sequence>
<feature type="compositionally biased region" description="Polar residues" evidence="1">
    <location>
        <begin position="520"/>
        <end position="533"/>
    </location>
</feature>
<dbReference type="KEGG" id="ure:UREG_06058"/>
<name>C4JUB9_UNCRE</name>
<gene>
    <name evidence="2" type="ORF">UREG_06058</name>
</gene>
<feature type="compositionally biased region" description="Basic and acidic residues" evidence="1">
    <location>
        <begin position="647"/>
        <end position="659"/>
    </location>
</feature>
<feature type="region of interest" description="Disordered" evidence="1">
    <location>
        <begin position="614"/>
        <end position="659"/>
    </location>
</feature>
<dbReference type="RefSeq" id="XP_002585369.1">
    <property type="nucleotide sequence ID" value="XM_002585323.1"/>
</dbReference>
<feature type="region of interest" description="Disordered" evidence="1">
    <location>
        <begin position="289"/>
        <end position="396"/>
    </location>
</feature>
<reference evidence="3" key="1">
    <citation type="journal article" date="2009" name="Genome Res.">
        <title>Comparative genomic analyses of the human fungal pathogens Coccidioides and their relatives.</title>
        <authorList>
            <person name="Sharpton T.J."/>
            <person name="Stajich J.E."/>
            <person name="Rounsley S.D."/>
            <person name="Gardner M.J."/>
            <person name="Wortman J.R."/>
            <person name="Jordar V.S."/>
            <person name="Maiti R."/>
            <person name="Kodira C.D."/>
            <person name="Neafsey D.E."/>
            <person name="Zeng Q."/>
            <person name="Hung C.-Y."/>
            <person name="McMahan C."/>
            <person name="Muszewska A."/>
            <person name="Grynberg M."/>
            <person name="Mandel M.A."/>
            <person name="Kellner E.M."/>
            <person name="Barker B.M."/>
            <person name="Galgiani J.N."/>
            <person name="Orbach M.J."/>
            <person name="Kirkland T.N."/>
            <person name="Cole G.T."/>
            <person name="Henn M.R."/>
            <person name="Birren B.W."/>
            <person name="Taylor J.W."/>
        </authorList>
    </citation>
    <scope>NUCLEOTIDE SEQUENCE [LARGE SCALE GENOMIC DNA]</scope>
    <source>
        <strain evidence="3">UAMH 1704</strain>
    </source>
</reference>
<organism evidence="2 3">
    <name type="scientific">Uncinocarpus reesii (strain UAMH 1704)</name>
    <dbReference type="NCBI Taxonomy" id="336963"/>
    <lineage>
        <taxon>Eukaryota</taxon>
        <taxon>Fungi</taxon>
        <taxon>Dikarya</taxon>
        <taxon>Ascomycota</taxon>
        <taxon>Pezizomycotina</taxon>
        <taxon>Eurotiomycetes</taxon>
        <taxon>Eurotiomycetidae</taxon>
        <taxon>Onygenales</taxon>
        <taxon>Onygenaceae</taxon>
        <taxon>Uncinocarpus</taxon>
    </lineage>
</organism>
<feature type="compositionally biased region" description="Polar residues" evidence="1">
    <location>
        <begin position="381"/>
        <end position="394"/>
    </location>
</feature>
<keyword evidence="3" id="KW-1185">Reference proteome</keyword>
<dbReference type="GeneID" id="8438964"/>
<evidence type="ECO:0008006" key="4">
    <source>
        <dbReference type="Google" id="ProtNLM"/>
    </source>
</evidence>
<accession>C4JUB9</accession>
<dbReference type="AlphaFoldDB" id="C4JUB9"/>
<feature type="compositionally biased region" description="Polar residues" evidence="1">
    <location>
        <begin position="233"/>
        <end position="245"/>
    </location>
</feature>
<evidence type="ECO:0000256" key="1">
    <source>
        <dbReference type="SAM" id="MobiDB-lite"/>
    </source>
</evidence>
<dbReference type="VEuPathDB" id="FungiDB:UREG_06058"/>
<dbReference type="HOGENOM" id="CLU_416306_0_0_1"/>
<feature type="compositionally biased region" description="Basic and acidic residues" evidence="1">
    <location>
        <begin position="316"/>
        <end position="342"/>
    </location>
</feature>
<dbReference type="InParanoid" id="C4JUB9"/>
<dbReference type="Proteomes" id="UP000002058">
    <property type="component" value="Unassembled WGS sequence"/>
</dbReference>
<protein>
    <recommendedName>
        <fullName evidence="4">Nucleolar protein Dnt1-like N-terminal domain-containing protein</fullName>
    </recommendedName>
</protein>
<evidence type="ECO:0000313" key="2">
    <source>
        <dbReference type="EMBL" id="EEP81216.1"/>
    </source>
</evidence>
<dbReference type="EMBL" id="CH476617">
    <property type="protein sequence ID" value="EEP81216.1"/>
    <property type="molecule type" value="Genomic_DNA"/>
</dbReference>
<feature type="region of interest" description="Disordered" evidence="1">
    <location>
        <begin position="413"/>
        <end position="581"/>
    </location>
</feature>
<dbReference type="OrthoDB" id="4227586at2759"/>
<feature type="region of interest" description="Disordered" evidence="1">
    <location>
        <begin position="194"/>
        <end position="276"/>
    </location>
</feature>